<evidence type="ECO:0000313" key="1">
    <source>
        <dbReference type="EMBL" id="WNZ45812.1"/>
    </source>
</evidence>
<organism evidence="1">
    <name type="scientific">Leptolyngbya boryana CZ1</name>
    <dbReference type="NCBI Taxonomy" id="3060204"/>
    <lineage>
        <taxon>Bacteria</taxon>
        <taxon>Bacillati</taxon>
        <taxon>Cyanobacteriota</taxon>
        <taxon>Cyanophyceae</taxon>
        <taxon>Leptolyngbyales</taxon>
        <taxon>Leptolyngbyaceae</taxon>
        <taxon>Leptolyngbya group</taxon>
        <taxon>Leptolyngbya</taxon>
    </lineage>
</organism>
<gene>
    <name evidence="1" type="ORF">Q2T42_28900</name>
</gene>
<dbReference type="EMBL" id="CP130144">
    <property type="protein sequence ID" value="WNZ45812.1"/>
    <property type="molecule type" value="Genomic_DNA"/>
</dbReference>
<accession>A0AA96WUI9</accession>
<protein>
    <submittedName>
        <fullName evidence="1">Uncharacterized protein</fullName>
    </submittedName>
</protein>
<reference evidence="1" key="1">
    <citation type="journal article" date="2023" name="Plants (Basel)">
        <title>Genomic Analysis of Leptolyngbya boryana CZ1 Reveals Efficient Carbon Fixation Modules.</title>
        <authorList>
            <person name="Bai X."/>
            <person name="Wang H."/>
            <person name="Cheng W."/>
            <person name="Wang J."/>
            <person name="Ma M."/>
            <person name="Hu H."/>
            <person name="Song Z."/>
            <person name="Ma H."/>
            <person name="Fan Y."/>
            <person name="Du C."/>
            <person name="Xu J."/>
        </authorList>
    </citation>
    <scope>NUCLEOTIDE SEQUENCE</scope>
    <source>
        <strain evidence="1">CZ1</strain>
    </source>
</reference>
<reference evidence="1" key="2">
    <citation type="submission" date="2023-07" db="EMBL/GenBank/DDBJ databases">
        <authorList>
            <person name="Bai X.-H."/>
            <person name="Wang H.-H."/>
            <person name="Wang J."/>
            <person name="Ma M.-Y."/>
            <person name="Hu H.-H."/>
            <person name="Song Z.-L."/>
            <person name="Ma H.-G."/>
            <person name="Fan Y."/>
            <person name="Du C.-Y."/>
            <person name="Xu J.-C."/>
        </authorList>
    </citation>
    <scope>NUCLEOTIDE SEQUENCE</scope>
    <source>
        <strain evidence="1">CZ1</strain>
    </source>
</reference>
<proteinExistence type="predicted"/>
<dbReference type="RefSeq" id="WP_190651909.1">
    <property type="nucleotide sequence ID" value="NZ_CP130144.1"/>
</dbReference>
<name>A0AA96WUI9_LEPBY</name>
<sequence>MAIFPTPEEINQFRQSPAADREVLQLLEQTQDFEATFAQIYVDRYGEPRSFGDEKRSLWQIFLKRVQQEVCGENDSLRSLIQGAKKNPANATLVTGIITALVNLSGVPLPIDSAIATAIALYILHIGIDVFCEWSSPAI</sequence>
<dbReference type="AlphaFoldDB" id="A0AA96WUI9"/>